<dbReference type="GO" id="GO:0070221">
    <property type="term" value="P:sulfide oxidation, using sulfide:quinone oxidoreductase"/>
    <property type="evidence" value="ECO:0007669"/>
    <property type="project" value="TreeGrafter"/>
</dbReference>
<dbReference type="EMBL" id="GL984381">
    <property type="protein sequence ID" value="EGR27201.1"/>
    <property type="molecule type" value="Genomic_DNA"/>
</dbReference>
<evidence type="ECO:0000313" key="4">
    <source>
        <dbReference type="Proteomes" id="UP000008983"/>
    </source>
</evidence>
<dbReference type="AlphaFoldDB" id="G0R5Q5"/>
<feature type="domain" description="FAD/NAD(P)-binding" evidence="2">
    <location>
        <begin position="213"/>
        <end position="333"/>
    </location>
</feature>
<feature type="region of interest" description="Disordered" evidence="1">
    <location>
        <begin position="466"/>
        <end position="712"/>
    </location>
</feature>
<dbReference type="GO" id="GO:0070224">
    <property type="term" value="F:sulfide:quinone oxidoreductase activity"/>
    <property type="evidence" value="ECO:0007669"/>
    <property type="project" value="TreeGrafter"/>
</dbReference>
<keyword evidence="4" id="KW-1185">Reference proteome</keyword>
<dbReference type="Proteomes" id="UP000008983">
    <property type="component" value="Unassembled WGS sequence"/>
</dbReference>
<evidence type="ECO:0000259" key="2">
    <source>
        <dbReference type="Pfam" id="PF07992"/>
    </source>
</evidence>
<dbReference type="Pfam" id="PF07992">
    <property type="entry name" value="Pyr_redox_2"/>
    <property type="match status" value="1"/>
</dbReference>
<dbReference type="InterPro" id="IPR015904">
    <property type="entry name" value="Sulphide_quinone_reductase"/>
</dbReference>
<dbReference type="OMA" id="YQYINTA"/>
<dbReference type="GO" id="GO:0071949">
    <property type="term" value="F:FAD binding"/>
    <property type="evidence" value="ECO:0007669"/>
    <property type="project" value="TreeGrafter"/>
</dbReference>
<dbReference type="SUPFAM" id="SSF51905">
    <property type="entry name" value="FAD/NAD(P)-binding domain"/>
    <property type="match status" value="1"/>
</dbReference>
<gene>
    <name evidence="3" type="ORF">IMG5_200220</name>
</gene>
<feature type="compositionally biased region" description="Basic and acidic residues" evidence="1">
    <location>
        <begin position="665"/>
        <end position="682"/>
    </location>
</feature>
<proteinExistence type="predicted"/>
<sequence>MLKYIPKRAISLAKVYPPTLPEYDVIIVGSNMGVILGRHIYSQSKGNTSVFIASSATNRQQHHLTIPYEQGFCKLENYLINNKYVNNPYVPHSDDIKVRLIDPTNNTIQFENNRIIKYKKLVVSTSLQDDLDSINGLQEAIQDAYHPIFSPYILKNNSKQLNTQYWYNFEYGDCFFYIPPFPFTGEGEYFFFILYFYIFFQKSLRIQLFKNKKINLKIINANDNFCQYNKELDQLFKTQILKRNIEVIYNTKLTQINKNSRKLTTINQQGETKEYTYDNMYLLIPQKSHQFLKEAGLTNEQGLLHVNQYTLQHTQNKDIFAFGDITDIPIVKSFFASQQQANIVCHNVMRSLKNLPPLSIYNGYSKTPVYIGKNQITVASQDLVNGKYINNLIDQEGKHISYLRSYYWNYFYQYLNKIYYKYAIWGSPYYIFPPNFNNFKQYAVEELNQEQTQQESLLKQKYFAIPKQNQPNNQQINQDKSEKNKKQKDFSNNQQQEKQYRERLEKENQEKERQEKEKQERKKVEMEKQVEEIQERQEREIQRQQMEKQQIEKEQRERQEQEKLEKERKEIERQQKEIDLKIQQQQQEKEKQDKERQEKEMLEKQRQQKENQEKEIQQREKQMREQILLNKQQQQEKQQAQQFQAQQKEREQQNQQIQQQQELNEVPKKKQNELSKSTEQKQQKKKQKKSDSQYVPSEDVQSKKRTPKKPQK</sequence>
<feature type="compositionally biased region" description="Basic residues" evidence="1">
    <location>
        <begin position="703"/>
        <end position="712"/>
    </location>
</feature>
<feature type="compositionally biased region" description="Basic and acidic residues" evidence="1">
    <location>
        <begin position="498"/>
        <end position="580"/>
    </location>
</feature>
<dbReference type="InterPro" id="IPR023753">
    <property type="entry name" value="FAD/NAD-binding_dom"/>
</dbReference>
<name>G0R5Q5_ICHMU</name>
<dbReference type="InParanoid" id="G0R5Q5"/>
<organism evidence="3 4">
    <name type="scientific">Ichthyophthirius multifiliis</name>
    <name type="common">White spot disease agent</name>
    <name type="synonym">Ich</name>
    <dbReference type="NCBI Taxonomy" id="5932"/>
    <lineage>
        <taxon>Eukaryota</taxon>
        <taxon>Sar</taxon>
        <taxon>Alveolata</taxon>
        <taxon>Ciliophora</taxon>
        <taxon>Intramacronucleata</taxon>
        <taxon>Oligohymenophorea</taxon>
        <taxon>Hymenostomatida</taxon>
        <taxon>Ophryoglenina</taxon>
        <taxon>Ichthyophthirius</taxon>
    </lineage>
</organism>
<protein>
    <recommendedName>
        <fullName evidence="2">FAD/NAD(P)-binding domain-containing protein</fullName>
    </recommendedName>
</protein>
<feature type="compositionally biased region" description="Basic and acidic residues" evidence="1">
    <location>
        <begin position="587"/>
        <end position="624"/>
    </location>
</feature>
<dbReference type="OrthoDB" id="282672at2759"/>
<dbReference type="Gene3D" id="3.50.50.60">
    <property type="entry name" value="FAD/NAD(P)-binding domain"/>
    <property type="match status" value="2"/>
</dbReference>
<dbReference type="eggNOG" id="KOG0516">
    <property type="taxonomic scope" value="Eukaryota"/>
</dbReference>
<dbReference type="STRING" id="857967.G0R5Q5"/>
<dbReference type="PANTHER" id="PTHR10632">
    <property type="entry name" value="SULFIDE:QUINONE OXIDOREDUCTASE"/>
    <property type="match status" value="1"/>
</dbReference>
<feature type="compositionally biased region" description="Low complexity" evidence="1">
    <location>
        <begin position="468"/>
        <end position="478"/>
    </location>
</feature>
<dbReference type="GO" id="GO:0005739">
    <property type="term" value="C:mitochondrion"/>
    <property type="evidence" value="ECO:0007669"/>
    <property type="project" value="TreeGrafter"/>
</dbReference>
<dbReference type="GeneID" id="14903258"/>
<evidence type="ECO:0000313" key="3">
    <source>
        <dbReference type="EMBL" id="EGR27201.1"/>
    </source>
</evidence>
<accession>G0R5Q5</accession>
<dbReference type="PANTHER" id="PTHR10632:SF2">
    <property type="entry name" value="SULFIDE:QUINONE OXIDOREDUCTASE, MITOCHONDRIAL"/>
    <property type="match status" value="1"/>
</dbReference>
<evidence type="ECO:0000256" key="1">
    <source>
        <dbReference type="SAM" id="MobiDB-lite"/>
    </source>
</evidence>
<dbReference type="InterPro" id="IPR036188">
    <property type="entry name" value="FAD/NAD-bd_sf"/>
</dbReference>
<feature type="compositionally biased region" description="Low complexity" evidence="1">
    <location>
        <begin position="653"/>
        <end position="664"/>
    </location>
</feature>
<feature type="compositionally biased region" description="Low complexity" evidence="1">
    <location>
        <begin position="625"/>
        <end position="646"/>
    </location>
</feature>
<dbReference type="RefSeq" id="XP_004024085.1">
    <property type="nucleotide sequence ID" value="XM_004024036.1"/>
</dbReference>
<feature type="compositionally biased region" description="Basic and acidic residues" evidence="1">
    <location>
        <begin position="479"/>
        <end position="489"/>
    </location>
</feature>
<reference evidence="3 4" key="1">
    <citation type="submission" date="2011-07" db="EMBL/GenBank/DDBJ databases">
        <authorList>
            <person name="Coyne R."/>
            <person name="Brami D."/>
            <person name="Johnson J."/>
            <person name="Hostetler J."/>
            <person name="Hannick L."/>
            <person name="Clark T."/>
            <person name="Cassidy-Hanley D."/>
            <person name="Inman J."/>
        </authorList>
    </citation>
    <scope>NUCLEOTIDE SEQUENCE [LARGE SCALE GENOMIC DNA]</scope>
    <source>
        <strain evidence="3 4">G5</strain>
    </source>
</reference>
<dbReference type="eggNOG" id="KOG3851">
    <property type="taxonomic scope" value="Eukaryota"/>
</dbReference>